<evidence type="ECO:0000313" key="2">
    <source>
        <dbReference type="Proteomes" id="UP000489600"/>
    </source>
</evidence>
<comment type="caution">
    <text evidence="1">The sequence shown here is derived from an EMBL/GenBank/DDBJ whole genome shotgun (WGS) entry which is preliminary data.</text>
</comment>
<name>A0A565BWD2_9BRAS</name>
<dbReference type="EMBL" id="CABITT030000005">
    <property type="protein sequence ID" value="VVB05666.1"/>
    <property type="molecule type" value="Genomic_DNA"/>
</dbReference>
<keyword evidence="2" id="KW-1185">Reference proteome</keyword>
<protein>
    <submittedName>
        <fullName evidence="1">Uncharacterized protein</fullName>
    </submittedName>
</protein>
<dbReference type="AlphaFoldDB" id="A0A565BWD2"/>
<sequence length="191" mass="21171">MFVEAEAWNLLDPSVSCFVIAYCASMQHFHAVCSPCVMVDLEHQVLARFGLSALFSLAHESRNIRYSIYEKNVGFATSVPAGYTTLAVARTLLLGISRSCLIPIASLRYFTAVCRLSYGLSLTITLVSLEMERRALFIVFAPFNLGIWDTYCSIYSFMEVVYIQSFPPLVSDCIVGKTDVGVCLAICFSNP</sequence>
<accession>A0A565BWD2</accession>
<dbReference type="Proteomes" id="UP000489600">
    <property type="component" value="Unassembled WGS sequence"/>
</dbReference>
<organism evidence="1 2">
    <name type="scientific">Arabis nemorensis</name>
    <dbReference type="NCBI Taxonomy" id="586526"/>
    <lineage>
        <taxon>Eukaryota</taxon>
        <taxon>Viridiplantae</taxon>
        <taxon>Streptophyta</taxon>
        <taxon>Embryophyta</taxon>
        <taxon>Tracheophyta</taxon>
        <taxon>Spermatophyta</taxon>
        <taxon>Magnoliopsida</taxon>
        <taxon>eudicotyledons</taxon>
        <taxon>Gunneridae</taxon>
        <taxon>Pentapetalae</taxon>
        <taxon>rosids</taxon>
        <taxon>malvids</taxon>
        <taxon>Brassicales</taxon>
        <taxon>Brassicaceae</taxon>
        <taxon>Arabideae</taxon>
        <taxon>Arabis</taxon>
    </lineage>
</organism>
<gene>
    <name evidence="1" type="ORF">ANE_LOCUS16110</name>
</gene>
<evidence type="ECO:0000313" key="1">
    <source>
        <dbReference type="EMBL" id="VVB05666.1"/>
    </source>
</evidence>
<reference evidence="1" key="1">
    <citation type="submission" date="2019-07" db="EMBL/GenBank/DDBJ databases">
        <authorList>
            <person name="Dittberner H."/>
        </authorList>
    </citation>
    <scope>NUCLEOTIDE SEQUENCE [LARGE SCALE GENOMIC DNA]</scope>
</reference>
<proteinExistence type="predicted"/>
<dbReference type="OrthoDB" id="10618293at2759"/>